<dbReference type="InterPro" id="IPR024983">
    <property type="entry name" value="CHAT_dom"/>
</dbReference>
<gene>
    <name evidence="2" type="ORF">Pla52n_56700</name>
</gene>
<accession>A0A5C6A1W6</accession>
<dbReference type="RefSeq" id="WP_146522660.1">
    <property type="nucleotide sequence ID" value="NZ_CP151726.1"/>
</dbReference>
<dbReference type="SUPFAM" id="SSF48452">
    <property type="entry name" value="TPR-like"/>
    <property type="match status" value="1"/>
</dbReference>
<keyword evidence="3" id="KW-1185">Reference proteome</keyword>
<dbReference type="InterPro" id="IPR019734">
    <property type="entry name" value="TPR_rpt"/>
</dbReference>
<dbReference type="SMART" id="SM00028">
    <property type="entry name" value="TPR"/>
    <property type="match status" value="5"/>
</dbReference>
<dbReference type="Pfam" id="PF12770">
    <property type="entry name" value="CHAT"/>
    <property type="match status" value="1"/>
</dbReference>
<dbReference type="PANTHER" id="PTHR10098">
    <property type="entry name" value="RAPSYN-RELATED"/>
    <property type="match status" value="1"/>
</dbReference>
<name>A0A5C6A1W6_9BACT</name>
<evidence type="ECO:0000313" key="2">
    <source>
        <dbReference type="EMBL" id="TWT93842.1"/>
    </source>
</evidence>
<proteinExistence type="predicted"/>
<protein>
    <submittedName>
        <fullName evidence="2">CHAT domain protein</fullName>
    </submittedName>
</protein>
<feature type="domain" description="CHAT" evidence="1">
    <location>
        <begin position="1366"/>
        <end position="1741"/>
    </location>
</feature>
<dbReference type="OrthoDB" id="220792at2"/>
<evidence type="ECO:0000259" key="1">
    <source>
        <dbReference type="Pfam" id="PF12770"/>
    </source>
</evidence>
<dbReference type="Proteomes" id="UP000320176">
    <property type="component" value="Unassembled WGS sequence"/>
</dbReference>
<dbReference type="SUPFAM" id="SSF81901">
    <property type="entry name" value="HCP-like"/>
    <property type="match status" value="1"/>
</dbReference>
<dbReference type="PANTHER" id="PTHR10098:SF112">
    <property type="entry name" value="SLR0380 PROTEIN"/>
    <property type="match status" value="1"/>
</dbReference>
<reference evidence="2 3" key="1">
    <citation type="submission" date="2019-02" db="EMBL/GenBank/DDBJ databases">
        <title>Deep-cultivation of Planctomycetes and their phenomic and genomic characterization uncovers novel biology.</title>
        <authorList>
            <person name="Wiegand S."/>
            <person name="Jogler M."/>
            <person name="Boedeker C."/>
            <person name="Pinto D."/>
            <person name="Vollmers J."/>
            <person name="Rivas-Marin E."/>
            <person name="Kohn T."/>
            <person name="Peeters S.H."/>
            <person name="Heuer A."/>
            <person name="Rast P."/>
            <person name="Oberbeckmann S."/>
            <person name="Bunk B."/>
            <person name="Jeske O."/>
            <person name="Meyerdierks A."/>
            <person name="Storesund J.E."/>
            <person name="Kallscheuer N."/>
            <person name="Luecker S."/>
            <person name="Lage O.M."/>
            <person name="Pohl T."/>
            <person name="Merkel B.J."/>
            <person name="Hornburger P."/>
            <person name="Mueller R.-W."/>
            <person name="Bruemmer F."/>
            <person name="Labrenz M."/>
            <person name="Spormann A.M."/>
            <person name="Op Den Camp H."/>
            <person name="Overmann J."/>
            <person name="Amann R."/>
            <person name="Jetten M.S.M."/>
            <person name="Mascher T."/>
            <person name="Medema M.H."/>
            <person name="Devos D.P."/>
            <person name="Kaster A.-K."/>
            <person name="Ovreas L."/>
            <person name="Rohde M."/>
            <person name="Galperin M.Y."/>
            <person name="Jogler C."/>
        </authorList>
    </citation>
    <scope>NUCLEOTIDE SEQUENCE [LARGE SCALE GENOMIC DNA]</scope>
    <source>
        <strain evidence="2 3">Pla52n</strain>
    </source>
</reference>
<dbReference type="EMBL" id="SJPN01000008">
    <property type="protein sequence ID" value="TWT93842.1"/>
    <property type="molecule type" value="Genomic_DNA"/>
</dbReference>
<comment type="caution">
    <text evidence="2">The sequence shown here is derived from an EMBL/GenBank/DDBJ whole genome shotgun (WGS) entry which is preliminary data.</text>
</comment>
<evidence type="ECO:0000313" key="3">
    <source>
        <dbReference type="Proteomes" id="UP000320176"/>
    </source>
</evidence>
<sequence length="1746" mass="193334">MSASILGLAPSAIRLLLAVFLVTSSSMALFGQEKDQVEGKASQEDLATKVITIAQGRALLASDASLEHGRAAVFKKDWPEAKRFLDNALAEERKAFGDSYPGNSELLFLLNIANRNLGDGNDELTNQLTASLDFADSADWSVLPPEDRKRLTNQTREYKEKLLKETLRLVSAVGDLGSLADQQGTPEFAAVAKALYMQYRALEAMFKESFDEQRKTLIQIAELGGIDAEQDKDTQQMISDTQSQFETLRDEQLGLLAPMAIAAYAESLPPDQTDLAAELLSEAFDRLQRANPDWAKDENIFYGGRAIANQLVGVLDQQLSEARLAADWQTAQQLLEQILPIVEALGSSIDEWRVLDDEAKRLVSKSHQQRKEYSETIRIEKEDFHRLRNTPQAAQAIPIGVAIVDIRTQILGRDCVQAAWTNRILGYLLWTQQRYVEAMQRLEWSSLSYSKFVSPGNNRMQSAIQDLFINATATTESGLMTTERSQSLHATARTLASRLGKDNATIASAELTLHRLDSLSQFTEQQREAYQTLQKKMTVRDNHFQNGNYATALSVANDVVNETAALFGLDSMESLMAKQAHANCVRMTGDSDAAIESYRSMMKDFDHAPFNKVQGFANVCSEFASLLSYIGGIENQDEALQWIGRAKELTEKTVGKSSYSYVWLLMSEGEILRDGKGKAQTSLTIFQEAGMLINDLGGAESFANAQSLVNVALSQKMLGLYEASDQHLRDALEIRKTQGLNSPHYLAWNLWALGETNFQWGKFQDAAKYYAECLDVKEEFTPGATDIGEVYGNYLASASWMPDPEPAIERVVQRLTKNRSSHYGQDKSAFAAECVRAAGKVMIEPGGSFYGRVSDLRAHTVMRLAAMAVSVLEKTNSDPIALGNALQLLGDAERYLGNHQESVRHYERLLTLLDQVNDAPAWLRGNAHVGLSIAYENLSAFDQCLLQRRKGIDVFSRGYGPQSPQVVNATLGLGCVLMILGDLDDAERLTQEVCDYCGQRQLAEAMRQLAIISRLRGNLGRSEQWLHSARRVTDELKGNQQLLALIDLSLSELYLMRGEFELAKTLAQKTIDSDHLQEQSTAEEILAVATLQTGDLKEAELLLEKRLSVPNPSSRARFAMAALKQSSNDHAAAKQQLLEELQFAVEFQQAYGHVLSQRQKLKVRQRVDGAIDQFVSFALQSDTSQDELYRWLMPMKGLVFEEEFNRREKLRSNTDADSRNLIAKLDAVNQQLSRELFKESAGAARVDTVDRIQNLTLQRENLERSLGLESQSNVPGSQAVFQQGLDQLQQRLGTDDAMIDYIFYYHHDRIGVPNSVPTLKALAFVVRSDSVSMVELGGAEPIRQAIMQWREHLIERNSELFTEANQDLRKLIWSAIEPHVSDRTNLILSVDGSLAQVSFAALPDARNGYLLDHHRITLVSAPRVLLHADEDSEPVPPSSERPRSETDLLLVGGLDYSRPADGKIEVTPARDSHDELIEAIEPALQTTSMIALRSVNPVTAWQPLPGTEAEIRNLKTMAESAEQPMNVTQLTGRAASEAVLKEKMPLARWAHIATHGFFAKQPGEDQNGESSPWAFQSLSQESVVGFDPKLLSGIVVSGGNVRDDDLQDGILTAAEIEVLDLSQTELVVLSACETGLGDGQSGEGVMGLQRSLHLAGCSDVVASLWKVDDAATKILMTSFYQQLWSGKNPAEALRQAQLALRNGELEGSDRLRGVTRVTETNAAPESTRVVAPIYWAAFTISSTNAN</sequence>
<dbReference type="Pfam" id="PF13424">
    <property type="entry name" value="TPR_12"/>
    <property type="match status" value="1"/>
</dbReference>
<dbReference type="Gene3D" id="1.25.40.10">
    <property type="entry name" value="Tetratricopeptide repeat domain"/>
    <property type="match status" value="3"/>
</dbReference>
<organism evidence="2 3">
    <name type="scientific">Stieleria varia</name>
    <dbReference type="NCBI Taxonomy" id="2528005"/>
    <lineage>
        <taxon>Bacteria</taxon>
        <taxon>Pseudomonadati</taxon>
        <taxon>Planctomycetota</taxon>
        <taxon>Planctomycetia</taxon>
        <taxon>Pirellulales</taxon>
        <taxon>Pirellulaceae</taxon>
        <taxon>Stieleria</taxon>
    </lineage>
</organism>
<dbReference type="InterPro" id="IPR011990">
    <property type="entry name" value="TPR-like_helical_dom_sf"/>
</dbReference>